<dbReference type="InterPro" id="IPR003615">
    <property type="entry name" value="HNH_nuc"/>
</dbReference>
<evidence type="ECO:0000313" key="4">
    <source>
        <dbReference type="Proteomes" id="UP000076276"/>
    </source>
</evidence>
<dbReference type="GO" id="GO:0008270">
    <property type="term" value="F:zinc ion binding"/>
    <property type="evidence" value="ECO:0007669"/>
    <property type="project" value="InterPro"/>
</dbReference>
<protein>
    <recommendedName>
        <fullName evidence="2">HNH nuclease domain-containing protein</fullName>
    </recommendedName>
</protein>
<dbReference type="InterPro" id="IPR052892">
    <property type="entry name" value="NA-targeting_endonuclease"/>
</dbReference>
<dbReference type="PANTHER" id="PTHR33877">
    <property type="entry name" value="SLL1193 PROTEIN"/>
    <property type="match status" value="1"/>
</dbReference>
<feature type="domain" description="HNH nuclease" evidence="2">
    <location>
        <begin position="24"/>
        <end position="74"/>
    </location>
</feature>
<evidence type="ECO:0000313" key="3">
    <source>
        <dbReference type="EMBL" id="KYQ73290.1"/>
    </source>
</evidence>
<dbReference type="Pfam" id="PF01844">
    <property type="entry name" value="HNH"/>
    <property type="match status" value="1"/>
</dbReference>
<dbReference type="CDD" id="cd00085">
    <property type="entry name" value="HNHc"/>
    <property type="match status" value="1"/>
</dbReference>
<feature type="region of interest" description="Disordered" evidence="1">
    <location>
        <begin position="1"/>
        <end position="21"/>
    </location>
</feature>
<dbReference type="GO" id="GO:0003676">
    <property type="term" value="F:nucleic acid binding"/>
    <property type="evidence" value="ECO:0007669"/>
    <property type="project" value="InterPro"/>
</dbReference>
<accession>A0A151Y5M6</accession>
<dbReference type="InterPro" id="IPR002711">
    <property type="entry name" value="HNH"/>
</dbReference>
<dbReference type="GO" id="GO:0004519">
    <property type="term" value="F:endonuclease activity"/>
    <property type="evidence" value="ECO:0007669"/>
    <property type="project" value="InterPro"/>
</dbReference>
<dbReference type="EMBL" id="LUAW01000011">
    <property type="protein sequence ID" value="KYQ73290.1"/>
    <property type="molecule type" value="Genomic_DNA"/>
</dbReference>
<dbReference type="STRING" id="1806892.AZH43_07245"/>
<dbReference type="PANTHER" id="PTHR33877:SF2">
    <property type="entry name" value="OS07G0170200 PROTEIN"/>
    <property type="match status" value="1"/>
</dbReference>
<evidence type="ECO:0000259" key="2">
    <source>
        <dbReference type="SMART" id="SM00507"/>
    </source>
</evidence>
<dbReference type="SMART" id="SM00507">
    <property type="entry name" value="HNHc"/>
    <property type="match status" value="1"/>
</dbReference>
<dbReference type="Gene3D" id="1.10.30.50">
    <property type="match status" value="1"/>
</dbReference>
<name>A0A151Y5M6_9GAMM</name>
<organism evidence="3 4">
    <name type="scientific">Acinetobacter pragensis</name>
    <dbReference type="NCBI Taxonomy" id="1806892"/>
    <lineage>
        <taxon>Bacteria</taxon>
        <taxon>Pseudomonadati</taxon>
        <taxon>Pseudomonadota</taxon>
        <taxon>Gammaproteobacteria</taxon>
        <taxon>Moraxellales</taxon>
        <taxon>Moraxellaceae</taxon>
        <taxon>Acinetobacter</taxon>
    </lineage>
</organism>
<comment type="caution">
    <text evidence="3">The sequence shown here is derived from an EMBL/GenBank/DDBJ whole genome shotgun (WGS) entry which is preliminary data.</text>
</comment>
<reference evidence="3 4" key="1">
    <citation type="submission" date="2016-03" db="EMBL/GenBank/DDBJ databases">
        <title>Acinetobacter genomospecies 28 strain ANC 4149.</title>
        <authorList>
            <person name="Radolfova-Krizova L."/>
            <person name="Nemec A."/>
        </authorList>
    </citation>
    <scope>NUCLEOTIDE SEQUENCE [LARGE SCALE GENOMIC DNA]</scope>
    <source>
        <strain evidence="3 4">ANC 4149</strain>
    </source>
</reference>
<gene>
    <name evidence="3" type="ORF">AZH43_07245</name>
</gene>
<sequence>MDSDFEDKYGPAPKSKVRKSLPRQIRETVFIRDGRICKHCGCFDNLTIDHIHPVTRGGTDDLENLQVLCRSCNSKKGTNIQGGSKL</sequence>
<evidence type="ECO:0000256" key="1">
    <source>
        <dbReference type="SAM" id="MobiDB-lite"/>
    </source>
</evidence>
<dbReference type="Proteomes" id="UP000076276">
    <property type="component" value="Unassembled WGS sequence"/>
</dbReference>
<dbReference type="AlphaFoldDB" id="A0A151Y5M6"/>
<keyword evidence="4" id="KW-1185">Reference proteome</keyword>
<proteinExistence type="predicted"/>